<dbReference type="EMBL" id="BMAV01007315">
    <property type="protein sequence ID" value="GFY50080.1"/>
    <property type="molecule type" value="Genomic_DNA"/>
</dbReference>
<dbReference type="Gene3D" id="3.40.50.1820">
    <property type="entry name" value="alpha/beta hydrolase"/>
    <property type="match status" value="1"/>
</dbReference>
<gene>
    <name evidence="2" type="primary">CTSA</name>
    <name evidence="2" type="ORF">TNIN_48511</name>
</gene>
<dbReference type="GO" id="GO:0006508">
    <property type="term" value="P:proteolysis"/>
    <property type="evidence" value="ECO:0007669"/>
    <property type="project" value="InterPro"/>
</dbReference>
<protein>
    <submittedName>
        <fullName evidence="2">Lysosomal protective protein</fullName>
    </submittedName>
</protein>
<comment type="caution">
    <text evidence="2">The sequence shown here is derived from an EMBL/GenBank/DDBJ whole genome shotgun (WGS) entry which is preliminary data.</text>
</comment>
<name>A0A8X6XC86_9ARAC</name>
<dbReference type="Proteomes" id="UP000886998">
    <property type="component" value="Unassembled WGS sequence"/>
</dbReference>
<dbReference type="SUPFAM" id="SSF53474">
    <property type="entry name" value="alpha/beta-Hydrolases"/>
    <property type="match status" value="1"/>
</dbReference>
<dbReference type="AlphaFoldDB" id="A0A8X6XC86"/>
<keyword evidence="3" id="KW-1185">Reference proteome</keyword>
<feature type="non-terminal residue" evidence="2">
    <location>
        <position position="1"/>
    </location>
</feature>
<reference evidence="2" key="1">
    <citation type="submission" date="2020-08" db="EMBL/GenBank/DDBJ databases">
        <title>Multicomponent nature underlies the extraordinary mechanical properties of spider dragline silk.</title>
        <authorList>
            <person name="Kono N."/>
            <person name="Nakamura H."/>
            <person name="Mori M."/>
            <person name="Yoshida Y."/>
            <person name="Ohtoshi R."/>
            <person name="Malay A.D."/>
            <person name="Moran D.A.P."/>
            <person name="Tomita M."/>
            <person name="Numata K."/>
            <person name="Arakawa K."/>
        </authorList>
    </citation>
    <scope>NUCLEOTIDE SEQUENCE</scope>
</reference>
<dbReference type="GO" id="GO:0004185">
    <property type="term" value="F:serine-type carboxypeptidase activity"/>
    <property type="evidence" value="ECO:0007669"/>
    <property type="project" value="InterPro"/>
</dbReference>
<dbReference type="InterPro" id="IPR029058">
    <property type="entry name" value="AB_hydrolase_fold"/>
</dbReference>
<dbReference type="PANTHER" id="PTHR11802:SF201">
    <property type="entry name" value="CARBOXYPEPTIDASE"/>
    <property type="match status" value="1"/>
</dbReference>
<accession>A0A8X6XC86</accession>
<dbReference type="PANTHER" id="PTHR11802">
    <property type="entry name" value="SERINE PROTEASE FAMILY S10 SERINE CARBOXYPEPTIDASE"/>
    <property type="match status" value="1"/>
</dbReference>
<evidence type="ECO:0000313" key="3">
    <source>
        <dbReference type="Proteomes" id="UP000886998"/>
    </source>
</evidence>
<dbReference type="Pfam" id="PF00450">
    <property type="entry name" value="Peptidase_S10"/>
    <property type="match status" value="1"/>
</dbReference>
<organism evidence="2 3">
    <name type="scientific">Trichonephila inaurata madagascariensis</name>
    <dbReference type="NCBI Taxonomy" id="2747483"/>
    <lineage>
        <taxon>Eukaryota</taxon>
        <taxon>Metazoa</taxon>
        <taxon>Ecdysozoa</taxon>
        <taxon>Arthropoda</taxon>
        <taxon>Chelicerata</taxon>
        <taxon>Arachnida</taxon>
        <taxon>Araneae</taxon>
        <taxon>Araneomorphae</taxon>
        <taxon>Entelegynae</taxon>
        <taxon>Araneoidea</taxon>
        <taxon>Nephilidae</taxon>
        <taxon>Trichonephila</taxon>
        <taxon>Trichonephila inaurata</taxon>
    </lineage>
</organism>
<proteinExistence type="inferred from homology"/>
<sequence length="308" mass="35828">GFAIGNGYLDVDMLANSIVFFNYFHGLIGPQLWKNLTKYCCGGKASQETCNFVGNYSQDCTSEVDRMTTFIQNSNLNIYNLYAKCLGSHDRNSRYLFDKRNMLRYLQKPQKGLDVSYDPTCLDSSNIRKWINQPLVRKAIHIPSHVQNWDVCSRVVEDAYKQIYKTMKPQIQRLMNTGELRGLIYNGDIDMSCNFLGDAWFTDDLDLEVTKEYSPWGLNNEDFGYAKEYEYGDLIFTTIKKVIFVQFRTGRSKEPVTRNLPLLLFMFTVKVESWWGPESFWEAIEICICSMEILECGQRYRDGILNQL</sequence>
<dbReference type="OrthoDB" id="1022205at2759"/>
<evidence type="ECO:0000313" key="2">
    <source>
        <dbReference type="EMBL" id="GFY50080.1"/>
    </source>
</evidence>
<dbReference type="InterPro" id="IPR001563">
    <property type="entry name" value="Peptidase_S10"/>
</dbReference>
<comment type="similarity">
    <text evidence="1">Belongs to the peptidase S10 family.</text>
</comment>
<evidence type="ECO:0000256" key="1">
    <source>
        <dbReference type="ARBA" id="ARBA00009431"/>
    </source>
</evidence>